<reference evidence="1" key="1">
    <citation type="submission" date="2021-06" db="EMBL/GenBank/DDBJ databases">
        <authorList>
            <person name="Kallberg Y."/>
            <person name="Tangrot J."/>
            <person name="Rosling A."/>
        </authorList>
    </citation>
    <scope>NUCLEOTIDE SEQUENCE</scope>
    <source>
        <strain evidence="1">CL356</strain>
    </source>
</reference>
<dbReference type="Proteomes" id="UP000789525">
    <property type="component" value="Unassembled WGS sequence"/>
</dbReference>
<organism evidence="1 2">
    <name type="scientific">Acaulospora colombiana</name>
    <dbReference type="NCBI Taxonomy" id="27376"/>
    <lineage>
        <taxon>Eukaryota</taxon>
        <taxon>Fungi</taxon>
        <taxon>Fungi incertae sedis</taxon>
        <taxon>Mucoromycota</taxon>
        <taxon>Glomeromycotina</taxon>
        <taxon>Glomeromycetes</taxon>
        <taxon>Diversisporales</taxon>
        <taxon>Acaulosporaceae</taxon>
        <taxon>Acaulospora</taxon>
    </lineage>
</organism>
<keyword evidence="2" id="KW-1185">Reference proteome</keyword>
<feature type="non-terminal residue" evidence="1">
    <location>
        <position position="301"/>
    </location>
</feature>
<proteinExistence type="predicted"/>
<name>A0ACA9LZX8_9GLOM</name>
<evidence type="ECO:0000313" key="1">
    <source>
        <dbReference type="EMBL" id="CAG8551987.1"/>
    </source>
</evidence>
<gene>
    <name evidence="1" type="ORF">ACOLOM_LOCUS4892</name>
</gene>
<evidence type="ECO:0000313" key="2">
    <source>
        <dbReference type="Proteomes" id="UP000789525"/>
    </source>
</evidence>
<sequence>MFQIQRYDSEEESTQDASNAGNELLTKINERVQLKRKRTKKHEQTTARVENVKEYEIHDTTEEIPDEHNSPRESNSNEQEEEDNYKDKHPLVNPNSQNSTEDLEEHDVLLTLPEFEQPERTPQETASVKLLGIPDWLAHPITIEPDVTLTIDHPSLRLSERLVKRSLCFTKSVDSARRLAKLIQLFENLYAQTDDPTSTDTSADKATNQKGGKLVITAAEYSSDLSQEKRKNILRKFKRGEIRLLANYFKGMLTKAGHMDKVKNIKINLAKLNPLRETYKESERLVTSSNVHVPTSEISSI</sequence>
<dbReference type="EMBL" id="CAJVPT010008454">
    <property type="protein sequence ID" value="CAG8551987.1"/>
    <property type="molecule type" value="Genomic_DNA"/>
</dbReference>
<accession>A0ACA9LZX8</accession>
<protein>
    <submittedName>
        <fullName evidence="1">11560_t:CDS:1</fullName>
    </submittedName>
</protein>
<comment type="caution">
    <text evidence="1">The sequence shown here is derived from an EMBL/GenBank/DDBJ whole genome shotgun (WGS) entry which is preliminary data.</text>
</comment>